<dbReference type="Gene3D" id="3.30.160.160">
    <property type="entry name" value="YegP-like"/>
    <property type="match status" value="1"/>
</dbReference>
<feature type="domain" description="DUF1508" evidence="1">
    <location>
        <begin position="8"/>
        <end position="55"/>
    </location>
</feature>
<proteinExistence type="predicted"/>
<accession>A0A8I1KKL4</accession>
<dbReference type="InterPro" id="IPR010879">
    <property type="entry name" value="DUF1508"/>
</dbReference>
<sequence>MYFTIWKDAAGEWRWRLQGANNEIIASGESYKNKADCEAAIDLVRSTSDTTPVREG</sequence>
<name>A0A8I1KKL4_9HYPH</name>
<dbReference type="SUPFAM" id="SSF160113">
    <property type="entry name" value="YegP-like"/>
    <property type="match status" value="1"/>
</dbReference>
<dbReference type="AlphaFoldDB" id="A0A8I1KKL4"/>
<evidence type="ECO:0000313" key="3">
    <source>
        <dbReference type="Proteomes" id="UP000623250"/>
    </source>
</evidence>
<dbReference type="Pfam" id="PF07411">
    <property type="entry name" value="DUF1508"/>
    <property type="match status" value="1"/>
</dbReference>
<reference evidence="2 3" key="1">
    <citation type="submission" date="2020-12" db="EMBL/GenBank/DDBJ databases">
        <title>Revised draft genomes of Rhodomicrobium vannielii ATCC 17100 and Rhodomicrobium udaipurense JA643.</title>
        <authorList>
            <person name="Conners E.M."/>
            <person name="Davenport E.J."/>
            <person name="Bose A."/>
        </authorList>
    </citation>
    <scope>NUCLEOTIDE SEQUENCE [LARGE SCALE GENOMIC DNA]</scope>
    <source>
        <strain evidence="2 3">JA643</strain>
    </source>
</reference>
<gene>
    <name evidence="2" type="ORF">JDN41_00745</name>
</gene>
<dbReference type="InterPro" id="IPR036913">
    <property type="entry name" value="YegP-like_sf"/>
</dbReference>
<protein>
    <submittedName>
        <fullName evidence="2">DUF1508 domain-containing protein</fullName>
    </submittedName>
</protein>
<comment type="caution">
    <text evidence="2">The sequence shown here is derived from an EMBL/GenBank/DDBJ whole genome shotgun (WGS) entry which is preliminary data.</text>
</comment>
<dbReference type="RefSeq" id="WP_081796589.1">
    <property type="nucleotide sequence ID" value="NZ_JAEMUK010000002.1"/>
</dbReference>
<evidence type="ECO:0000259" key="1">
    <source>
        <dbReference type="Pfam" id="PF07411"/>
    </source>
</evidence>
<evidence type="ECO:0000313" key="2">
    <source>
        <dbReference type="EMBL" id="MBJ7542083.1"/>
    </source>
</evidence>
<dbReference type="Proteomes" id="UP000623250">
    <property type="component" value="Unassembled WGS sequence"/>
</dbReference>
<organism evidence="2 3">
    <name type="scientific">Rhodomicrobium udaipurense</name>
    <dbReference type="NCBI Taxonomy" id="1202716"/>
    <lineage>
        <taxon>Bacteria</taxon>
        <taxon>Pseudomonadati</taxon>
        <taxon>Pseudomonadota</taxon>
        <taxon>Alphaproteobacteria</taxon>
        <taxon>Hyphomicrobiales</taxon>
        <taxon>Hyphomicrobiaceae</taxon>
        <taxon>Rhodomicrobium</taxon>
    </lineage>
</organism>
<keyword evidence="3" id="KW-1185">Reference proteome</keyword>
<dbReference type="EMBL" id="JAEMUK010000002">
    <property type="protein sequence ID" value="MBJ7542083.1"/>
    <property type="molecule type" value="Genomic_DNA"/>
</dbReference>